<dbReference type="Gene3D" id="3.40.50.300">
    <property type="entry name" value="P-loop containing nucleotide triphosphate hydrolases"/>
    <property type="match status" value="1"/>
</dbReference>
<name>A0A379ZTH3_SERMA</name>
<dbReference type="GO" id="GO:0005524">
    <property type="term" value="F:ATP binding"/>
    <property type="evidence" value="ECO:0007669"/>
    <property type="project" value="UniProtKB-KW"/>
</dbReference>
<sequence length="87" mass="9264">MTLTMPSTLSSRTEARDSSLDIAGPSGIQLNRVSVSYRSTEVLKPLTLTIGPRRSAGADRPLRLGKTTVLRAIAGFVQPSAGRIAIR</sequence>
<proteinExistence type="predicted"/>
<evidence type="ECO:0000256" key="1">
    <source>
        <dbReference type="SAM" id="MobiDB-lite"/>
    </source>
</evidence>
<keyword evidence="2" id="KW-0547">Nucleotide-binding</keyword>
<organism evidence="2 3">
    <name type="scientific">Serratia marcescens</name>
    <dbReference type="NCBI Taxonomy" id="615"/>
    <lineage>
        <taxon>Bacteria</taxon>
        <taxon>Pseudomonadati</taxon>
        <taxon>Pseudomonadota</taxon>
        <taxon>Gammaproteobacteria</taxon>
        <taxon>Enterobacterales</taxon>
        <taxon>Yersiniaceae</taxon>
        <taxon>Serratia</taxon>
    </lineage>
</organism>
<reference evidence="2 3" key="1">
    <citation type="submission" date="2018-06" db="EMBL/GenBank/DDBJ databases">
        <authorList>
            <consortium name="Pathogen Informatics"/>
            <person name="Doyle S."/>
        </authorList>
    </citation>
    <scope>NUCLEOTIDE SEQUENCE [LARGE SCALE GENOMIC DNA]</scope>
    <source>
        <strain evidence="2 3">NCTC10211</strain>
    </source>
</reference>
<protein>
    <submittedName>
        <fullName evidence="2">Taurine transporter ATP-binding subunit</fullName>
    </submittedName>
</protein>
<dbReference type="Proteomes" id="UP000254765">
    <property type="component" value="Unassembled WGS sequence"/>
</dbReference>
<feature type="region of interest" description="Disordered" evidence="1">
    <location>
        <begin position="1"/>
        <end position="21"/>
    </location>
</feature>
<evidence type="ECO:0000313" key="2">
    <source>
        <dbReference type="EMBL" id="SUI67766.1"/>
    </source>
</evidence>
<evidence type="ECO:0000313" key="3">
    <source>
        <dbReference type="Proteomes" id="UP000254765"/>
    </source>
</evidence>
<accession>A0A379ZTH3</accession>
<gene>
    <name evidence="2" type="ORF">NCTC10211_04277</name>
</gene>
<feature type="compositionally biased region" description="Polar residues" evidence="1">
    <location>
        <begin position="1"/>
        <end position="12"/>
    </location>
</feature>
<keyword evidence="2" id="KW-0067">ATP-binding</keyword>
<dbReference type="SUPFAM" id="SSF52540">
    <property type="entry name" value="P-loop containing nucleoside triphosphate hydrolases"/>
    <property type="match status" value="1"/>
</dbReference>
<dbReference type="InterPro" id="IPR027417">
    <property type="entry name" value="P-loop_NTPase"/>
</dbReference>
<dbReference type="EMBL" id="UGYK01000002">
    <property type="protein sequence ID" value="SUI67766.1"/>
    <property type="molecule type" value="Genomic_DNA"/>
</dbReference>
<dbReference type="AlphaFoldDB" id="A0A379ZTH3"/>